<dbReference type="Proteomes" id="UP001515480">
    <property type="component" value="Unassembled WGS sequence"/>
</dbReference>
<feature type="domain" description="Set2 Rpb1 interacting" evidence="4">
    <location>
        <begin position="109"/>
        <end position="168"/>
    </location>
</feature>
<evidence type="ECO:0000256" key="1">
    <source>
        <dbReference type="ARBA" id="ARBA00004123"/>
    </source>
</evidence>
<dbReference type="AlphaFoldDB" id="A0AB34JVU4"/>
<keyword evidence="6" id="KW-1185">Reference proteome</keyword>
<comment type="subcellular location">
    <subcellularLocation>
        <location evidence="1">Nucleus</location>
    </subcellularLocation>
</comment>
<keyword evidence="2" id="KW-0539">Nucleus</keyword>
<proteinExistence type="predicted"/>
<reference evidence="5 6" key="1">
    <citation type="journal article" date="2024" name="Science">
        <title>Giant polyketide synthase enzymes in the biosynthesis of giant marine polyether toxins.</title>
        <authorList>
            <person name="Fallon T.R."/>
            <person name="Shende V.V."/>
            <person name="Wierzbicki I.H."/>
            <person name="Pendleton A.L."/>
            <person name="Watervoot N.F."/>
            <person name="Auber R.P."/>
            <person name="Gonzalez D.J."/>
            <person name="Wisecaver J.H."/>
            <person name="Moore B.S."/>
        </authorList>
    </citation>
    <scope>NUCLEOTIDE SEQUENCE [LARGE SCALE GENOMIC DNA]</scope>
    <source>
        <strain evidence="5 6">12B1</strain>
    </source>
</reference>
<sequence length="223" mass="24274">MDPFESALREAEVLLQGQPAPRLSPVQTQALVEDSDITKASEEPVAASASFAPSDKAIQTPRSEFDGTAKPIVGPADGLQPAKSSVDRPLKTAKRGRVDTQGAASFKDAVAAHVKRTLKSYLKAGRISSKEDFKLLARETTHKILEKEGSGRKQWDGTTSRKIEKYIENIFIRNFVYVRPNSAVATGSTTTGPRKIMRNIRARGVQEDSAKDAAFMVSYTGTH</sequence>
<comment type="caution">
    <text evidence="5">The sequence shown here is derived from an EMBL/GenBank/DDBJ whole genome shotgun (WGS) entry which is preliminary data.</text>
</comment>
<evidence type="ECO:0000256" key="3">
    <source>
        <dbReference type="SAM" id="MobiDB-lite"/>
    </source>
</evidence>
<name>A0AB34JVU4_PRYPA</name>
<protein>
    <recommendedName>
        <fullName evidence="4">Set2 Rpb1 interacting domain-containing protein</fullName>
    </recommendedName>
</protein>
<evidence type="ECO:0000256" key="2">
    <source>
        <dbReference type="ARBA" id="ARBA00023242"/>
    </source>
</evidence>
<feature type="region of interest" description="Disordered" evidence="3">
    <location>
        <begin position="41"/>
        <end position="99"/>
    </location>
</feature>
<dbReference type="InterPro" id="IPR038190">
    <property type="entry name" value="SRI_sf"/>
</dbReference>
<dbReference type="GO" id="GO:0006355">
    <property type="term" value="P:regulation of DNA-templated transcription"/>
    <property type="evidence" value="ECO:0007669"/>
    <property type="project" value="InterPro"/>
</dbReference>
<dbReference type="InterPro" id="IPR013257">
    <property type="entry name" value="SRI"/>
</dbReference>
<dbReference type="GO" id="GO:0005694">
    <property type="term" value="C:chromosome"/>
    <property type="evidence" value="ECO:0007669"/>
    <property type="project" value="InterPro"/>
</dbReference>
<evidence type="ECO:0000313" key="6">
    <source>
        <dbReference type="Proteomes" id="UP001515480"/>
    </source>
</evidence>
<dbReference type="Pfam" id="PF08236">
    <property type="entry name" value="SRI"/>
    <property type="match status" value="1"/>
</dbReference>
<accession>A0AB34JVU4</accession>
<dbReference type="Gene3D" id="1.10.1740.100">
    <property type="entry name" value="Set2, Rpb1 interacting domain"/>
    <property type="match status" value="1"/>
</dbReference>
<gene>
    <name evidence="5" type="ORF">AB1Y20_015121</name>
</gene>
<organism evidence="5 6">
    <name type="scientific">Prymnesium parvum</name>
    <name type="common">Toxic golden alga</name>
    <dbReference type="NCBI Taxonomy" id="97485"/>
    <lineage>
        <taxon>Eukaryota</taxon>
        <taxon>Haptista</taxon>
        <taxon>Haptophyta</taxon>
        <taxon>Prymnesiophyceae</taxon>
        <taxon>Prymnesiales</taxon>
        <taxon>Prymnesiaceae</taxon>
        <taxon>Prymnesium</taxon>
    </lineage>
</organism>
<evidence type="ECO:0000313" key="5">
    <source>
        <dbReference type="EMBL" id="KAL1526409.1"/>
    </source>
</evidence>
<evidence type="ECO:0000259" key="4">
    <source>
        <dbReference type="Pfam" id="PF08236"/>
    </source>
</evidence>
<dbReference type="EMBL" id="JBGBPQ010000003">
    <property type="protein sequence ID" value="KAL1526409.1"/>
    <property type="molecule type" value="Genomic_DNA"/>
</dbReference>